<evidence type="ECO:0000259" key="1">
    <source>
        <dbReference type="PROSITE" id="PS50042"/>
    </source>
</evidence>
<sequence>MSAVRTVSAFQRDATPMLFQKGETIFKAGEVGETMYGVIRGEVELWVQDQLVEVIHQGDVFGEGALVQPSQVRASSAIARTDCELASLDQSRFLFAVQNTPMFAIEIMRSFSSRLRRLKQVAASGQAPR</sequence>
<dbReference type="PRINTS" id="PR00103">
    <property type="entry name" value="CAMPKINASE"/>
</dbReference>
<dbReference type="PANTHER" id="PTHR24567:SF26">
    <property type="entry name" value="REGULATORY PROTEIN YEIL"/>
    <property type="match status" value="1"/>
</dbReference>
<dbReference type="RefSeq" id="WP_250833413.1">
    <property type="nucleotide sequence ID" value="NZ_JTHE03000109.1"/>
</dbReference>
<dbReference type="EMBL" id="JTHE03000109">
    <property type="protein sequence ID" value="MCM1985036.1"/>
    <property type="molecule type" value="Genomic_DNA"/>
</dbReference>
<dbReference type="Pfam" id="PF00027">
    <property type="entry name" value="cNMP_binding"/>
    <property type="match status" value="1"/>
</dbReference>
<protein>
    <submittedName>
        <fullName evidence="2">Cyclic nucleotide-binding domain-containing protein</fullName>
    </submittedName>
</protein>
<dbReference type="PANTHER" id="PTHR24567">
    <property type="entry name" value="CRP FAMILY TRANSCRIPTIONAL REGULATORY PROTEIN"/>
    <property type="match status" value="1"/>
</dbReference>
<reference evidence="2 3" key="1">
    <citation type="journal article" date="2015" name="Genome Announc.">
        <title>Draft Genome Sequence of Filamentous Marine Cyanobacterium Lyngbya confervoides Strain BDU141951.</title>
        <authorList>
            <person name="Chandrababunaidu M.M."/>
            <person name="Sen D."/>
            <person name="Tripathy S."/>
        </authorList>
    </citation>
    <scope>NUCLEOTIDE SEQUENCE [LARGE SCALE GENOMIC DNA]</scope>
    <source>
        <strain evidence="2 3">BDU141951</strain>
    </source>
</reference>
<dbReference type="Gene3D" id="2.60.120.10">
    <property type="entry name" value="Jelly Rolls"/>
    <property type="match status" value="1"/>
</dbReference>
<feature type="domain" description="Cyclic nucleotide-binding" evidence="1">
    <location>
        <begin position="19"/>
        <end position="114"/>
    </location>
</feature>
<accession>A0ABD4T8V0</accession>
<dbReference type="PROSITE" id="PS50042">
    <property type="entry name" value="CNMP_BINDING_3"/>
    <property type="match status" value="1"/>
</dbReference>
<evidence type="ECO:0000313" key="3">
    <source>
        <dbReference type="Proteomes" id="UP000031561"/>
    </source>
</evidence>
<dbReference type="Proteomes" id="UP000031561">
    <property type="component" value="Unassembled WGS sequence"/>
</dbReference>
<dbReference type="SMART" id="SM00100">
    <property type="entry name" value="cNMP"/>
    <property type="match status" value="1"/>
</dbReference>
<name>A0ABD4T8V0_9CYAN</name>
<gene>
    <name evidence="2" type="ORF">QQ91_0019630</name>
</gene>
<proteinExistence type="predicted"/>
<dbReference type="InterPro" id="IPR018490">
    <property type="entry name" value="cNMP-bd_dom_sf"/>
</dbReference>
<evidence type="ECO:0000313" key="2">
    <source>
        <dbReference type="EMBL" id="MCM1985036.1"/>
    </source>
</evidence>
<dbReference type="InterPro" id="IPR014710">
    <property type="entry name" value="RmlC-like_jellyroll"/>
</dbReference>
<comment type="caution">
    <text evidence="2">The sequence shown here is derived from an EMBL/GenBank/DDBJ whole genome shotgun (WGS) entry which is preliminary data.</text>
</comment>
<dbReference type="SUPFAM" id="SSF51206">
    <property type="entry name" value="cAMP-binding domain-like"/>
    <property type="match status" value="1"/>
</dbReference>
<dbReference type="CDD" id="cd00038">
    <property type="entry name" value="CAP_ED"/>
    <property type="match status" value="1"/>
</dbReference>
<organism evidence="2 3">
    <name type="scientific">Lyngbya confervoides BDU141951</name>
    <dbReference type="NCBI Taxonomy" id="1574623"/>
    <lineage>
        <taxon>Bacteria</taxon>
        <taxon>Bacillati</taxon>
        <taxon>Cyanobacteriota</taxon>
        <taxon>Cyanophyceae</taxon>
        <taxon>Oscillatoriophycideae</taxon>
        <taxon>Oscillatoriales</taxon>
        <taxon>Microcoleaceae</taxon>
        <taxon>Lyngbya</taxon>
    </lineage>
</organism>
<dbReference type="InterPro" id="IPR050397">
    <property type="entry name" value="Env_Response_Regulators"/>
</dbReference>
<keyword evidence="3" id="KW-1185">Reference proteome</keyword>
<dbReference type="AlphaFoldDB" id="A0ABD4T8V0"/>
<dbReference type="InterPro" id="IPR000595">
    <property type="entry name" value="cNMP-bd_dom"/>
</dbReference>